<accession>A3SPZ6</accession>
<dbReference type="InterPro" id="IPR055259">
    <property type="entry name" value="YkvP/CgeB_Glyco_trans-like"/>
</dbReference>
<evidence type="ECO:0000313" key="3">
    <source>
        <dbReference type="Proteomes" id="UP000005954"/>
    </source>
</evidence>
<name>A3SPZ6_ROSNI</name>
<evidence type="ECO:0000259" key="1">
    <source>
        <dbReference type="Pfam" id="PF13524"/>
    </source>
</evidence>
<protein>
    <recommendedName>
        <fullName evidence="1">Spore protein YkvP/CgeB glycosyl transferase-like domain-containing protein</fullName>
    </recommendedName>
</protein>
<dbReference type="HOGENOM" id="CLU_054044_0_0_5"/>
<proteinExistence type="predicted"/>
<organism evidence="2 3">
    <name type="scientific">Roseovarius nubinhibens (strain ATCC BAA-591 / DSM 15170 / ISM)</name>
    <dbReference type="NCBI Taxonomy" id="89187"/>
    <lineage>
        <taxon>Bacteria</taxon>
        <taxon>Pseudomonadati</taxon>
        <taxon>Pseudomonadota</taxon>
        <taxon>Alphaproteobacteria</taxon>
        <taxon>Rhodobacterales</taxon>
        <taxon>Roseobacteraceae</taxon>
        <taxon>Roseovarius</taxon>
    </lineage>
</organism>
<dbReference type="AlphaFoldDB" id="A3SPZ6"/>
<dbReference type="eggNOG" id="ENOG5032V2S">
    <property type="taxonomic scope" value="Bacteria"/>
</dbReference>
<feature type="domain" description="Spore protein YkvP/CgeB glycosyl transferase-like" evidence="1">
    <location>
        <begin position="220"/>
        <end position="362"/>
    </location>
</feature>
<evidence type="ECO:0000313" key="2">
    <source>
        <dbReference type="EMBL" id="EAP76536.1"/>
    </source>
</evidence>
<dbReference type="EMBL" id="AALY01000002">
    <property type="protein sequence ID" value="EAP76536.1"/>
    <property type="molecule type" value="Genomic_DNA"/>
</dbReference>
<dbReference type="STRING" id="89187.ISM_16760"/>
<reference evidence="2 3" key="1">
    <citation type="submission" date="2005-12" db="EMBL/GenBank/DDBJ databases">
        <authorList>
            <person name="Moran M.A."/>
            <person name="Ferriera S."/>
            <person name="Johnson J."/>
            <person name="Kravitz S."/>
            <person name="Halpern A."/>
            <person name="Remington K."/>
            <person name="Beeson K."/>
            <person name="Tran B."/>
            <person name="Rogers Y.-H."/>
            <person name="Friedman R."/>
            <person name="Venter J.C."/>
        </authorList>
    </citation>
    <scope>NUCLEOTIDE SEQUENCE [LARGE SCALE GENOMIC DNA]</scope>
    <source>
        <strain evidence="3">ATCC BAA-591 / DSM 15170 / ISM</strain>
    </source>
</reference>
<dbReference type="Pfam" id="PF13524">
    <property type="entry name" value="Glyco_trans_1_2"/>
    <property type="match status" value="1"/>
</dbReference>
<sequence>MIDRFRMKWLETQEEIKRLGRYQRPFDGDLPHRLLILGVDHRIPQSQVYPFHYYRRALKQAGVEVREANVARYGETGESAPKGASAVAIQSTMDLTEAQFDRLLDRVRRANPKARITYMDWFAPTDLRFAEMMAERVDLYLSKHLLRDRAAYGHPTLGDTTLMDFYGRHFGLDQEAQCFAVPDGFWEKLRLGPSFVTAPFMLPVFDRGAFPEGARPIDLHARIAVAGTPWYQKMRQGCADAVDALGGVNKLVGTGIRHDRFLEELRRSKICFSPFGYGEVCWRDFEAVMCGAVLLKQDMGHVETDPDLFVPGETYVPLRWDLSDFDEVVRGLLADPARRERIARAAFQKMQDYARSSRFVEQMTPLWQVTA</sequence>
<keyword evidence="3" id="KW-1185">Reference proteome</keyword>
<gene>
    <name evidence="2" type="ORF">ISM_16760</name>
</gene>
<comment type="caution">
    <text evidence="2">The sequence shown here is derived from an EMBL/GenBank/DDBJ whole genome shotgun (WGS) entry which is preliminary data.</text>
</comment>
<dbReference type="Proteomes" id="UP000005954">
    <property type="component" value="Unassembled WGS sequence"/>
</dbReference>
<dbReference type="OrthoDB" id="7052726at2"/>
<dbReference type="RefSeq" id="WP_009815361.1">
    <property type="nucleotide sequence ID" value="NZ_CH724156.1"/>
</dbReference>